<feature type="transmembrane region" description="Helical" evidence="1">
    <location>
        <begin position="12"/>
        <end position="34"/>
    </location>
</feature>
<evidence type="ECO:0000313" key="6">
    <source>
        <dbReference type="EMBL" id="GJD50506.1"/>
    </source>
</evidence>
<evidence type="ECO:0000259" key="2">
    <source>
        <dbReference type="Pfam" id="PF06744"/>
    </source>
</evidence>
<dbReference type="InterPro" id="IPR025743">
    <property type="entry name" value="TssM1_N"/>
</dbReference>
<dbReference type="InterPro" id="IPR053156">
    <property type="entry name" value="T6SS_TssM-like"/>
</dbReference>
<feature type="domain" description="Type VI secretion system IcmF C-terminal" evidence="2">
    <location>
        <begin position="1030"/>
        <end position="1131"/>
    </location>
</feature>
<dbReference type="Pfam" id="PF06761">
    <property type="entry name" value="IcmF-related"/>
    <property type="match status" value="1"/>
</dbReference>
<dbReference type="InterPro" id="IPR010623">
    <property type="entry name" value="IcmF_C"/>
</dbReference>
<dbReference type="InterPro" id="IPR048677">
    <property type="entry name" value="TssM1_hel"/>
</dbReference>
<dbReference type="PANTHER" id="PTHR36153:SF1">
    <property type="entry name" value="TYPE VI SECRETION SYSTEM COMPONENT TSSM1"/>
    <property type="match status" value="1"/>
</dbReference>
<dbReference type="InterPro" id="IPR017731">
    <property type="entry name" value="TssM1-like"/>
</dbReference>
<evidence type="ECO:0000259" key="3">
    <source>
        <dbReference type="Pfam" id="PF06761"/>
    </source>
</evidence>
<keyword evidence="1" id="KW-1133">Transmembrane helix</keyword>
<feature type="domain" description="Type VI secretion system component TssM1 N-terminal" evidence="4">
    <location>
        <begin position="181"/>
        <end position="436"/>
    </location>
</feature>
<reference evidence="6" key="1">
    <citation type="journal article" date="2021" name="Front. Microbiol.">
        <title>Comprehensive Comparative Genomics and Phenotyping of Methylobacterium Species.</title>
        <authorList>
            <person name="Alessa O."/>
            <person name="Ogura Y."/>
            <person name="Fujitani Y."/>
            <person name="Takami H."/>
            <person name="Hayashi T."/>
            <person name="Sahin N."/>
            <person name="Tani A."/>
        </authorList>
    </citation>
    <scope>NUCLEOTIDE SEQUENCE</scope>
    <source>
        <strain evidence="6">KCTC 52305</strain>
    </source>
</reference>
<keyword evidence="1" id="KW-0812">Transmembrane</keyword>
<gene>
    <name evidence="6" type="ORF">OPKNFCMD_3249</name>
</gene>
<protein>
    <recommendedName>
        <fullName evidence="8">Type VI secretion system membrane subunit TssM</fullName>
    </recommendedName>
</protein>
<feature type="transmembrane region" description="Helical" evidence="1">
    <location>
        <begin position="431"/>
        <end position="450"/>
    </location>
</feature>
<proteinExistence type="predicted"/>
<dbReference type="Pfam" id="PF06744">
    <property type="entry name" value="IcmF_C"/>
    <property type="match status" value="1"/>
</dbReference>
<dbReference type="InterPro" id="IPR027417">
    <property type="entry name" value="P-loop_NTPase"/>
</dbReference>
<evidence type="ECO:0000259" key="5">
    <source>
        <dbReference type="Pfam" id="PF21070"/>
    </source>
</evidence>
<feature type="transmembrane region" description="Helical" evidence="1">
    <location>
        <begin position="46"/>
        <end position="68"/>
    </location>
</feature>
<dbReference type="PANTHER" id="PTHR36153">
    <property type="entry name" value="INNER MEMBRANE PROTEIN-RELATED"/>
    <property type="match status" value="1"/>
</dbReference>
<comment type="caution">
    <text evidence="6">The sequence shown here is derived from an EMBL/GenBank/DDBJ whole genome shotgun (WGS) entry which is preliminary data.</text>
</comment>
<sequence>MSRLKPFTAFWPWLVLAVVCLGLAAAAWFLGATLRIAGQPMLQDTALRLFVTLVILLLGVIAALALLLRRPTAGPAVAEASVSDEYGRQSQMLDRAMQRLMLMLRQMRGASWRDRSYAYALPWYLVAGPTGAGKTSLIQASGLRFGGADRRGNVVAGPAYTLSLSDRAVFVDSAGALGSQLDRRIWRYFLGLLKRARQQQPANGVILTLSLPEFRAAAHGQAVTMGGDIRQQLGEMVAHLGVRLPVYIVFTKLDELPGFRTFFSGASAFPRDGVLGLTLPLLDGSRDGADPDDVASLVSRGFDELVHWHTPRTLERVNAEAQAAARFDAFMFLPEFAALKTKLTDFVAEVFRPSQFEETLLLRGVYFTSARPDAGRLALARTPLEPGAPAEVPMPESGMFIRDLLEKVILPEAGLAGLNAKERRTALVTRTGLLGAAAVVAVVMVAWWAVSFLGNARLIDAVRAQAVQARSDLSLAADTTGRPNQPVDLLATLAAMNSLQALPTGWDAHDAAVPLEEQGGLSQRGRLARAAHGEYVRALRQILLPRLVQLLEEQIRTSLRDPNELYGALMIYVMLGGEHAIEDDVVIGWIDQLCGQLYPGVANGQVCPDLHGQVQNLLKVGFDPPPLNQALLTQARTSLNVLSPALRGMALLKAASDMTALPPWQLTAVTGPLASYAMVRRSGQPLAETIPGIYTRAAFPAVLTKIGQVAKRVIREDWVRYPNADRSRTPILVENLRKEMIDLFVGEYVSRWETQLNDIDIAPFSSFPSEFGVLQTLSGPPSPYVAFLQSVAQNTVLTGPLPGGDQTPSGVKQEVSSITEEMAAPAQAVTGQFAVLHRFVAGAPSALDGLMLQLNQLRAMIGPVASAGGAVPALATEMTATPAFTQTLGQIQLSGMSAPPPVSDSVLTVVRRTSAIANTSVRTDLNAAWKAQVLPFCQAAIANRYPFSGSATDVAVADFTRMFAPGGLLDQFFTRQLKPFVDTSASPWKLLANAGARPDVTPQALRLFEQANRIRTVFFPGGATAPLVSFAVTPLDLDPGAMRVTLDIDGQSLTYQYGPQQSVAMQWPGTSAGVRVGFGANEPGEPSFVTVNGSWALFRFLGTRSLRRTAGNTFSFAFHLGARTASFSLQPTTVDNPFNQNATAGFRCLPSLVSGSSSS</sequence>
<dbReference type="RefSeq" id="WP_128562689.1">
    <property type="nucleotide sequence ID" value="NZ_BPQH01000009.1"/>
</dbReference>
<feature type="domain" description="IcmF-related" evidence="3">
    <location>
        <begin position="493"/>
        <end position="795"/>
    </location>
</feature>
<dbReference type="SUPFAM" id="SSF52540">
    <property type="entry name" value="P-loop containing nucleoside triphosphate hydrolases"/>
    <property type="match status" value="1"/>
</dbReference>
<dbReference type="NCBIfam" id="TIGR03348">
    <property type="entry name" value="VI_IcmF"/>
    <property type="match status" value="1"/>
</dbReference>
<organism evidence="6 7">
    <name type="scientific">Methylobacterium crusticola</name>
    <dbReference type="NCBI Taxonomy" id="1697972"/>
    <lineage>
        <taxon>Bacteria</taxon>
        <taxon>Pseudomonadati</taxon>
        <taxon>Pseudomonadota</taxon>
        <taxon>Alphaproteobacteria</taxon>
        <taxon>Hyphomicrobiales</taxon>
        <taxon>Methylobacteriaceae</taxon>
        <taxon>Methylobacterium</taxon>
    </lineage>
</organism>
<dbReference type="InterPro" id="IPR009612">
    <property type="entry name" value="IcmF-rel"/>
</dbReference>
<evidence type="ECO:0008006" key="8">
    <source>
        <dbReference type="Google" id="ProtNLM"/>
    </source>
</evidence>
<accession>A0ABQ4QYR2</accession>
<name>A0ABQ4QYR2_9HYPH</name>
<evidence type="ECO:0000259" key="4">
    <source>
        <dbReference type="Pfam" id="PF14331"/>
    </source>
</evidence>
<evidence type="ECO:0000256" key="1">
    <source>
        <dbReference type="SAM" id="Phobius"/>
    </source>
</evidence>
<dbReference type="CDD" id="cd00882">
    <property type="entry name" value="Ras_like_GTPase"/>
    <property type="match status" value="1"/>
</dbReference>
<evidence type="ECO:0000313" key="7">
    <source>
        <dbReference type="Proteomes" id="UP001055167"/>
    </source>
</evidence>
<dbReference type="Proteomes" id="UP001055167">
    <property type="component" value="Unassembled WGS sequence"/>
</dbReference>
<feature type="domain" description="Type VI secretion system component TssM1 helical" evidence="5">
    <location>
        <begin position="924"/>
        <end position="1022"/>
    </location>
</feature>
<keyword evidence="7" id="KW-1185">Reference proteome</keyword>
<dbReference type="Pfam" id="PF14331">
    <property type="entry name" value="IcmF-related_N"/>
    <property type="match status" value="1"/>
</dbReference>
<dbReference type="Pfam" id="PF21070">
    <property type="entry name" value="IcmF_helical"/>
    <property type="match status" value="1"/>
</dbReference>
<reference evidence="6" key="2">
    <citation type="submission" date="2021-08" db="EMBL/GenBank/DDBJ databases">
        <authorList>
            <person name="Tani A."/>
            <person name="Ola A."/>
            <person name="Ogura Y."/>
            <person name="Katsura K."/>
            <person name="Hayashi T."/>
        </authorList>
    </citation>
    <scope>NUCLEOTIDE SEQUENCE</scope>
    <source>
        <strain evidence="6">KCTC 52305</strain>
    </source>
</reference>
<keyword evidence="1" id="KW-0472">Membrane</keyword>
<dbReference type="EMBL" id="BPQH01000009">
    <property type="protein sequence ID" value="GJD50506.1"/>
    <property type="molecule type" value="Genomic_DNA"/>
</dbReference>